<evidence type="ECO:0000256" key="2">
    <source>
        <dbReference type="SAM" id="Phobius"/>
    </source>
</evidence>
<protein>
    <recommendedName>
        <fullName evidence="5">Mercuric transport protein MerT</fullName>
    </recommendedName>
</protein>
<keyword evidence="2" id="KW-0472">Membrane</keyword>
<dbReference type="EMBL" id="CABIKM010000022">
    <property type="protein sequence ID" value="VUZ85001.1"/>
    <property type="molecule type" value="Genomic_DNA"/>
</dbReference>
<organism evidence="3 4">
    <name type="scientific">Candidatus Methylomirabilis lanthanidiphila</name>
    <dbReference type="NCBI Taxonomy" id="2211376"/>
    <lineage>
        <taxon>Bacteria</taxon>
        <taxon>Candidatus Methylomirabilota</taxon>
        <taxon>Candidatus Methylomirabilia</taxon>
        <taxon>Candidatus Methylomirabilales</taxon>
        <taxon>Candidatus Methylomirabilaceae</taxon>
        <taxon>Candidatus Methylomirabilis</taxon>
    </lineage>
</organism>
<proteinExistence type="predicted"/>
<evidence type="ECO:0000313" key="4">
    <source>
        <dbReference type="Proteomes" id="UP000334340"/>
    </source>
</evidence>
<dbReference type="AlphaFoldDB" id="A0A564ZI37"/>
<dbReference type="Proteomes" id="UP000334340">
    <property type="component" value="Unassembled WGS sequence"/>
</dbReference>
<feature type="compositionally biased region" description="Low complexity" evidence="1">
    <location>
        <begin position="119"/>
        <end position="134"/>
    </location>
</feature>
<feature type="transmembrane region" description="Helical" evidence="2">
    <location>
        <begin position="12"/>
        <end position="34"/>
    </location>
</feature>
<accession>A0A564ZI37</accession>
<feature type="region of interest" description="Disordered" evidence="1">
    <location>
        <begin position="119"/>
        <end position="143"/>
    </location>
</feature>
<dbReference type="Gene3D" id="1.10.287.910">
    <property type="entry name" value="bacterial mercury transporter, merf"/>
    <property type="match status" value="1"/>
</dbReference>
<gene>
    <name evidence="3" type="ORF">MELA_01376</name>
</gene>
<sequence length="143" mass="14716">MSVSDVKPGFLGVVAAGVSSLCCLLPLMVIVLGLGSGAFMMTTMQYRAIFIPAGIVGVAIGWLLYLRERKRCSSLACRVVGGTLNLSLLLLATVLVAAAVALDQFPNVTADLLMRATSGTSDTAPASASTADHSAMGHEGDMK</sequence>
<keyword evidence="4" id="KW-1185">Reference proteome</keyword>
<keyword evidence="2" id="KW-1133">Transmembrane helix</keyword>
<name>A0A564ZI37_9BACT</name>
<evidence type="ECO:0000256" key="1">
    <source>
        <dbReference type="SAM" id="MobiDB-lite"/>
    </source>
</evidence>
<evidence type="ECO:0008006" key="5">
    <source>
        <dbReference type="Google" id="ProtNLM"/>
    </source>
</evidence>
<feature type="transmembrane region" description="Helical" evidence="2">
    <location>
        <begin position="46"/>
        <end position="66"/>
    </location>
</feature>
<keyword evidence="2" id="KW-0812">Transmembrane</keyword>
<evidence type="ECO:0000313" key="3">
    <source>
        <dbReference type="EMBL" id="VUZ85001.1"/>
    </source>
</evidence>
<reference evidence="3 4" key="1">
    <citation type="submission" date="2019-07" db="EMBL/GenBank/DDBJ databases">
        <authorList>
            <person name="Cremers G."/>
        </authorList>
    </citation>
    <scope>NUCLEOTIDE SEQUENCE [LARGE SCALE GENOMIC DNA]</scope>
</reference>
<feature type="transmembrane region" description="Helical" evidence="2">
    <location>
        <begin position="78"/>
        <end position="102"/>
    </location>
</feature>